<comment type="similarity">
    <text evidence="1">Belongs to the DNA polymerase type-Y family.</text>
</comment>
<dbReference type="EMBL" id="JAVDYF010000001">
    <property type="protein sequence ID" value="MDR7354786.1"/>
    <property type="molecule type" value="Genomic_DNA"/>
</dbReference>
<organism evidence="5 6">
    <name type="scientific">Corynebacterium felinum</name>
    <dbReference type="NCBI Taxonomy" id="131318"/>
    <lineage>
        <taxon>Bacteria</taxon>
        <taxon>Bacillati</taxon>
        <taxon>Actinomycetota</taxon>
        <taxon>Actinomycetes</taxon>
        <taxon>Mycobacteriales</taxon>
        <taxon>Corynebacteriaceae</taxon>
        <taxon>Corynebacterium</taxon>
    </lineage>
</organism>
<keyword evidence="6" id="KW-1185">Reference proteome</keyword>
<proteinExistence type="inferred from homology"/>
<feature type="domain" description="UmuC" evidence="4">
    <location>
        <begin position="27"/>
        <end position="151"/>
    </location>
</feature>
<dbReference type="InterPro" id="IPR043502">
    <property type="entry name" value="DNA/RNA_pol_sf"/>
</dbReference>
<keyword evidence="2" id="KW-0227">DNA damage</keyword>
<name>A0ABU2B8S3_9CORY</name>
<dbReference type="InterPro" id="IPR001126">
    <property type="entry name" value="UmuC"/>
</dbReference>
<evidence type="ECO:0000256" key="1">
    <source>
        <dbReference type="ARBA" id="ARBA00010945"/>
    </source>
</evidence>
<dbReference type="Pfam" id="PF00817">
    <property type="entry name" value="IMS"/>
    <property type="match status" value="1"/>
</dbReference>
<dbReference type="PANTHER" id="PTHR35369">
    <property type="entry name" value="BLR3025 PROTEIN-RELATED"/>
    <property type="match status" value="1"/>
</dbReference>
<dbReference type="SUPFAM" id="SSF56672">
    <property type="entry name" value="DNA/RNA polymerases"/>
    <property type="match status" value="1"/>
</dbReference>
<dbReference type="PROSITE" id="PS50173">
    <property type="entry name" value="UMUC"/>
    <property type="match status" value="1"/>
</dbReference>
<evidence type="ECO:0000313" key="5">
    <source>
        <dbReference type="EMBL" id="MDR7354786.1"/>
    </source>
</evidence>
<comment type="caution">
    <text evidence="5">The sequence shown here is derived from an EMBL/GenBank/DDBJ whole genome shotgun (WGS) entry which is preliminary data.</text>
</comment>
<evidence type="ECO:0000259" key="4">
    <source>
        <dbReference type="PROSITE" id="PS50173"/>
    </source>
</evidence>
<dbReference type="CDD" id="cd03468">
    <property type="entry name" value="PolY_like"/>
    <property type="match status" value="1"/>
</dbReference>
<evidence type="ECO:0000256" key="2">
    <source>
        <dbReference type="ARBA" id="ARBA00022763"/>
    </source>
</evidence>
<accession>A0ABU2B8S3</accession>
<evidence type="ECO:0000256" key="3">
    <source>
        <dbReference type="ARBA" id="ARBA00025589"/>
    </source>
</evidence>
<dbReference type="InterPro" id="IPR050356">
    <property type="entry name" value="SulA_CellDiv_inhibitor"/>
</dbReference>
<evidence type="ECO:0000313" key="6">
    <source>
        <dbReference type="Proteomes" id="UP001183619"/>
    </source>
</evidence>
<dbReference type="InterPro" id="IPR043128">
    <property type="entry name" value="Rev_trsase/Diguanyl_cyclase"/>
</dbReference>
<reference evidence="5 6" key="1">
    <citation type="submission" date="2023-07" db="EMBL/GenBank/DDBJ databases">
        <title>Sequencing the genomes of 1000 actinobacteria strains.</title>
        <authorList>
            <person name="Klenk H.-P."/>
        </authorList>
    </citation>
    <scope>NUCLEOTIDE SEQUENCE [LARGE SCALE GENOMIC DNA]</scope>
    <source>
        <strain evidence="5 6">DSM 44508</strain>
    </source>
</reference>
<comment type="function">
    <text evidence="3">Poorly processive, error-prone DNA polymerase involved in untargeted mutagenesis. Copies undamaged DNA at stalled replication forks, which arise in vivo from mismatched or misaligned primer ends. These misaligned primers can be extended by PolIV. Exhibits no 3'-5' exonuclease (proofreading) activity. May be involved in translesional synthesis, in conjunction with the beta clamp from PolIII.</text>
</comment>
<dbReference type="Gene3D" id="3.30.70.270">
    <property type="match status" value="1"/>
</dbReference>
<gene>
    <name evidence="5" type="ORF">J2S37_001324</name>
</gene>
<dbReference type="PANTHER" id="PTHR35369:SF2">
    <property type="entry name" value="BLR3025 PROTEIN"/>
    <property type="match status" value="1"/>
</dbReference>
<protein>
    <submittedName>
        <fullName evidence="5">Protein ImuB</fullName>
    </submittedName>
</protein>
<dbReference type="Proteomes" id="UP001183619">
    <property type="component" value="Unassembled WGS sequence"/>
</dbReference>
<dbReference type="RefSeq" id="WP_277104156.1">
    <property type="nucleotide sequence ID" value="NZ_BAAAJS010000071.1"/>
</dbReference>
<sequence>MRTLALWFPDWPAQAAVLANLAQITDPIVIAEQHAVAVSNLAARKRGIRRGMRLRNVHALAPDAVVLSRDHERDGRMFSDIADSLDAVAAHIEIMRPGLVLIDAAAAGRYHGSEDIAAEKALDTVAFSGMDCSVGIADEIPTAIIAARCGKVVPPGQSAQFLATQPLNILGVEPALGCEPALIDTLNQLGISTLGELKKLRRSDLATRFGAPGVHCHDIACGHNPRRIHLAQPTVDMSVRMIPEEPITRIDVAAFAARTLAVELHSTLRAHGYSCLRLTITARFGESEHQRTWRTHLPLDEQATADRVRWQLEGWLNAHNRAQSQADEPEGVTELILDPIECANPTAHTLWGNTDTQADIHRIISRIQSQVGVDNVLQPQRVGGRGVAERITYHPCGEQAEAPTPHSWPGALPAPLPTQLAHPASMCTLVGAQGQAVTITRDAVFSTAPAGLQWGTKRYLIHSWAGPWPVLREWWLGEKPCARIQIVGVDTHNNPQAFLLLWVEGRWRVEATY</sequence>
<dbReference type="Gene3D" id="3.40.1170.60">
    <property type="match status" value="1"/>
</dbReference>